<evidence type="ECO:0000313" key="3">
    <source>
        <dbReference type="Proteomes" id="UP001209803"/>
    </source>
</evidence>
<evidence type="ECO:0008006" key="4">
    <source>
        <dbReference type="Google" id="ProtNLM"/>
    </source>
</evidence>
<keyword evidence="1" id="KW-0472">Membrane</keyword>
<gene>
    <name evidence="2" type="ORF">K1718_25270</name>
</gene>
<evidence type="ECO:0000313" key="2">
    <source>
        <dbReference type="EMBL" id="WFE89426.1"/>
    </source>
</evidence>
<organism evidence="2 3">
    <name type="scientific">Roseibium porphyridii</name>
    <dbReference type="NCBI Taxonomy" id="2866279"/>
    <lineage>
        <taxon>Bacteria</taxon>
        <taxon>Pseudomonadati</taxon>
        <taxon>Pseudomonadota</taxon>
        <taxon>Alphaproteobacteria</taxon>
        <taxon>Hyphomicrobiales</taxon>
        <taxon>Stappiaceae</taxon>
        <taxon>Roseibium</taxon>
    </lineage>
</organism>
<dbReference type="EMBL" id="CP120863">
    <property type="protein sequence ID" value="WFE89426.1"/>
    <property type="molecule type" value="Genomic_DNA"/>
</dbReference>
<dbReference type="RefSeq" id="WP_265680394.1">
    <property type="nucleotide sequence ID" value="NZ_CP120863.1"/>
</dbReference>
<feature type="transmembrane region" description="Helical" evidence="1">
    <location>
        <begin position="61"/>
        <end position="80"/>
    </location>
</feature>
<keyword evidence="1" id="KW-1133">Transmembrane helix</keyword>
<proteinExistence type="predicted"/>
<keyword evidence="1" id="KW-0812">Transmembrane</keyword>
<protein>
    <recommendedName>
        <fullName evidence="4">DUF3137 domain-containing protein</fullName>
    </recommendedName>
</protein>
<sequence>MSGQDAFWDPIEGAVAPEFRRRPEREPSKLPASFKKLELPLFFLAFPGFILAFLGDSLLPYGIALVTFGMAGGFAINHFTGATEDRLERLWKTGEHLGFRFRPEIPASRLRDIRQKIPELFKLRIGGSIPLNIESEMWGRSESGTPLWLGLGAFSSAAFFGGPKQTTKLANAGAQGNVVMMIAAYKLDRDTGIRIALMPESLGAVGPFDRDLKTESVAFNDTFNIRVTSRADDGDLDQISVNVLQVLTPAFQTTLLELADRFAARVIVDRDTVYFGGFHNLQSLDDTVLQSFVKEIVAAFAAASTSFKRYAE</sequence>
<evidence type="ECO:0000256" key="1">
    <source>
        <dbReference type="SAM" id="Phobius"/>
    </source>
</evidence>
<keyword evidence="3" id="KW-1185">Reference proteome</keyword>
<dbReference type="Proteomes" id="UP001209803">
    <property type="component" value="Chromosome"/>
</dbReference>
<accession>A0ABY8F1S3</accession>
<feature type="transmembrane region" description="Helical" evidence="1">
    <location>
        <begin position="37"/>
        <end position="55"/>
    </location>
</feature>
<name>A0ABY8F1S3_9HYPH</name>
<reference evidence="2 3" key="1">
    <citation type="submission" date="2023-03" db="EMBL/GenBank/DDBJ databases">
        <title>Roseibium porphyridii sp. nov. and Roseibium rhodosorbium sp. nov. isolated from marine algae, Porphyridium cruentum and Rhodosorus marinus, respectively.</title>
        <authorList>
            <person name="Lee M.W."/>
            <person name="Choi B.J."/>
            <person name="Lee J.K."/>
            <person name="Choi D.G."/>
            <person name="Baek J.H."/>
            <person name="Bayburt H."/>
            <person name="Kim J.M."/>
            <person name="Han D.M."/>
            <person name="Kim K.H."/>
            <person name="Jeon C.O."/>
        </authorList>
    </citation>
    <scope>NUCLEOTIDE SEQUENCE [LARGE SCALE GENOMIC DNA]</scope>
    <source>
        <strain evidence="2 3">KMA01</strain>
    </source>
</reference>